<feature type="domain" description="STAS" evidence="3">
    <location>
        <begin position="20"/>
        <end position="116"/>
    </location>
</feature>
<evidence type="ECO:0000313" key="4">
    <source>
        <dbReference type="EMBL" id="MCY1145711.1"/>
    </source>
</evidence>
<dbReference type="PANTHER" id="PTHR33495:SF2">
    <property type="entry name" value="ANTI-SIGMA FACTOR ANTAGONIST TM_1081-RELATED"/>
    <property type="match status" value="1"/>
</dbReference>
<dbReference type="NCBIfam" id="TIGR00377">
    <property type="entry name" value="ant_ant_sig"/>
    <property type="match status" value="1"/>
</dbReference>
<sequence length="116" mass="12134">MTQTPPWTSRIGIDGETHTVHFAGEIDMAAADAVRALLIVELEQPGTTTVTADLTQLNFIDSAGLGALINAYSYAREAGQEFRVTNPAGAVARVMRITGVFGLLTGTADDLSEGPG</sequence>
<dbReference type="InterPro" id="IPR036513">
    <property type="entry name" value="STAS_dom_sf"/>
</dbReference>
<dbReference type="Pfam" id="PF01740">
    <property type="entry name" value="STAS"/>
    <property type="match status" value="1"/>
</dbReference>
<dbReference type="SUPFAM" id="SSF52091">
    <property type="entry name" value="SpoIIaa-like"/>
    <property type="match status" value="1"/>
</dbReference>
<dbReference type="PANTHER" id="PTHR33495">
    <property type="entry name" value="ANTI-SIGMA FACTOR ANTAGONIST TM_1081-RELATED-RELATED"/>
    <property type="match status" value="1"/>
</dbReference>
<dbReference type="PROSITE" id="PS50801">
    <property type="entry name" value="STAS"/>
    <property type="match status" value="1"/>
</dbReference>
<dbReference type="InterPro" id="IPR003658">
    <property type="entry name" value="Anti-sigma_ant"/>
</dbReference>
<comment type="similarity">
    <text evidence="1 2">Belongs to the anti-sigma-factor antagonist family.</text>
</comment>
<protein>
    <recommendedName>
        <fullName evidence="2">Anti-sigma factor antagonist</fullName>
    </recommendedName>
</protein>
<organism evidence="4 5">
    <name type="scientific">Paractinoplanes pyxinae</name>
    <dbReference type="NCBI Taxonomy" id="2997416"/>
    <lineage>
        <taxon>Bacteria</taxon>
        <taxon>Bacillati</taxon>
        <taxon>Actinomycetota</taxon>
        <taxon>Actinomycetes</taxon>
        <taxon>Micromonosporales</taxon>
        <taxon>Micromonosporaceae</taxon>
        <taxon>Paractinoplanes</taxon>
    </lineage>
</organism>
<dbReference type="RefSeq" id="WP_267570327.1">
    <property type="nucleotide sequence ID" value="NZ_JAPNTZ010000031.1"/>
</dbReference>
<dbReference type="Proteomes" id="UP001151002">
    <property type="component" value="Unassembled WGS sequence"/>
</dbReference>
<dbReference type="InterPro" id="IPR002645">
    <property type="entry name" value="STAS_dom"/>
</dbReference>
<accession>A0ABT4BGY3</accession>
<proteinExistence type="inferred from homology"/>
<dbReference type="CDD" id="cd07043">
    <property type="entry name" value="STAS_anti-anti-sigma_factors"/>
    <property type="match status" value="1"/>
</dbReference>
<gene>
    <name evidence="4" type="ORF">OWR29_47575</name>
</gene>
<evidence type="ECO:0000256" key="1">
    <source>
        <dbReference type="ARBA" id="ARBA00009013"/>
    </source>
</evidence>
<name>A0ABT4BGY3_9ACTN</name>
<reference evidence="4" key="1">
    <citation type="submission" date="2022-11" db="EMBL/GenBank/DDBJ databases">
        <authorList>
            <person name="Somphong A."/>
            <person name="Phongsopitanun W."/>
        </authorList>
    </citation>
    <scope>NUCLEOTIDE SEQUENCE</scope>
    <source>
        <strain evidence="4">Pm04-4</strain>
    </source>
</reference>
<keyword evidence="5" id="KW-1185">Reference proteome</keyword>
<dbReference type="EMBL" id="JAPNTZ010000031">
    <property type="protein sequence ID" value="MCY1145711.1"/>
    <property type="molecule type" value="Genomic_DNA"/>
</dbReference>
<comment type="caution">
    <text evidence="4">The sequence shown here is derived from an EMBL/GenBank/DDBJ whole genome shotgun (WGS) entry which is preliminary data.</text>
</comment>
<dbReference type="Gene3D" id="3.30.750.24">
    <property type="entry name" value="STAS domain"/>
    <property type="match status" value="1"/>
</dbReference>
<evidence type="ECO:0000259" key="3">
    <source>
        <dbReference type="PROSITE" id="PS50801"/>
    </source>
</evidence>
<evidence type="ECO:0000313" key="5">
    <source>
        <dbReference type="Proteomes" id="UP001151002"/>
    </source>
</evidence>
<evidence type="ECO:0000256" key="2">
    <source>
        <dbReference type="RuleBase" id="RU003749"/>
    </source>
</evidence>